<name>A0A9Q0CEP1_9POAL</name>
<dbReference type="Proteomes" id="UP001151287">
    <property type="component" value="Unassembled WGS sequence"/>
</dbReference>
<comment type="caution">
    <text evidence="3">The sequence shown here is derived from an EMBL/GenBank/DDBJ whole genome shotgun (WGS) entry which is preliminary data.</text>
</comment>
<dbReference type="OrthoDB" id="632939at2759"/>
<feature type="region of interest" description="Disordered" evidence="1">
    <location>
        <begin position="1"/>
        <end position="32"/>
    </location>
</feature>
<keyword evidence="2" id="KW-0812">Transmembrane</keyword>
<sequence>MDDAIAPPSLASLAPVPSESTTHREAKENSDELHLDTAIKETVEHIERLDVVVDRDLSLRFSEMPRERLFMRSCKALPLMPRESDATDYFFTPRVVSIGPYHHGKSCLAKMESHKSRFVKDFLSRDSSRSFEQYQHELKEILERRTTSDEYDATKFDLTRDEFVDIIILDGCFILEFLIKIYNHTPDEIFKDKALLRTIVIDLLMFENQVPLFVLYMLRGDRQNYKAPIPTIEDLLTYYFWGKKDDPWIYDSYMSPRSLLQFYNQLFILPRSDDGKLKYEYPRGNYWETYDGNPMSIGYSAMQTYGPSAQQLEKAGAIFRAKKSANFLDITFHEGVLEIPVLSMDEQFLLFFINLAAFDLHVGFHCVMESYCRVMACLLETSTDVAILRKHGIIESKFMTDQNLHDLFDRFGKFDDVMSDQNYFAGLFEDLWYFCARPEKKPYDGLRCFIACIKYYTECPRNWFLLFAMLFLPAILIFAIVVASILYFNQ</sequence>
<keyword evidence="2" id="KW-0472">Membrane</keyword>
<accession>A0A9Q0CEP1</accession>
<gene>
    <name evidence="3" type="ORF">LUZ63_009183</name>
</gene>
<evidence type="ECO:0000256" key="1">
    <source>
        <dbReference type="SAM" id="MobiDB-lite"/>
    </source>
</evidence>
<organism evidence="3 4">
    <name type="scientific">Rhynchospora breviuscula</name>
    <dbReference type="NCBI Taxonomy" id="2022672"/>
    <lineage>
        <taxon>Eukaryota</taxon>
        <taxon>Viridiplantae</taxon>
        <taxon>Streptophyta</taxon>
        <taxon>Embryophyta</taxon>
        <taxon>Tracheophyta</taxon>
        <taxon>Spermatophyta</taxon>
        <taxon>Magnoliopsida</taxon>
        <taxon>Liliopsida</taxon>
        <taxon>Poales</taxon>
        <taxon>Cyperaceae</taxon>
        <taxon>Cyperoideae</taxon>
        <taxon>Rhynchosporeae</taxon>
        <taxon>Rhynchospora</taxon>
    </lineage>
</organism>
<feature type="transmembrane region" description="Helical" evidence="2">
    <location>
        <begin position="463"/>
        <end position="488"/>
    </location>
</feature>
<feature type="compositionally biased region" description="Low complexity" evidence="1">
    <location>
        <begin position="1"/>
        <end position="20"/>
    </location>
</feature>
<evidence type="ECO:0000313" key="4">
    <source>
        <dbReference type="Proteomes" id="UP001151287"/>
    </source>
</evidence>
<reference evidence="3" key="1">
    <citation type="journal article" date="2022" name="Cell">
        <title>Repeat-based holocentromeres influence genome architecture and karyotype evolution.</title>
        <authorList>
            <person name="Hofstatter P.G."/>
            <person name="Thangavel G."/>
            <person name="Lux T."/>
            <person name="Neumann P."/>
            <person name="Vondrak T."/>
            <person name="Novak P."/>
            <person name="Zhang M."/>
            <person name="Costa L."/>
            <person name="Castellani M."/>
            <person name="Scott A."/>
            <person name="Toegelov H."/>
            <person name="Fuchs J."/>
            <person name="Mata-Sucre Y."/>
            <person name="Dias Y."/>
            <person name="Vanzela A.L.L."/>
            <person name="Huettel B."/>
            <person name="Almeida C.C.S."/>
            <person name="Simkova H."/>
            <person name="Souza G."/>
            <person name="Pedrosa-Harand A."/>
            <person name="Macas J."/>
            <person name="Mayer K.F.X."/>
            <person name="Houben A."/>
            <person name="Marques A."/>
        </authorList>
    </citation>
    <scope>NUCLEOTIDE SEQUENCE</scope>
    <source>
        <strain evidence="3">RhyBre1mFocal</strain>
    </source>
</reference>
<evidence type="ECO:0000256" key="2">
    <source>
        <dbReference type="SAM" id="Phobius"/>
    </source>
</evidence>
<evidence type="ECO:0000313" key="3">
    <source>
        <dbReference type="EMBL" id="KAJ1692485.1"/>
    </source>
</evidence>
<dbReference type="Pfam" id="PF03140">
    <property type="entry name" value="DUF247"/>
    <property type="match status" value="1"/>
</dbReference>
<dbReference type="EMBL" id="JAMQYH010000003">
    <property type="protein sequence ID" value="KAJ1692485.1"/>
    <property type="molecule type" value="Genomic_DNA"/>
</dbReference>
<dbReference type="PANTHER" id="PTHR31170:SF25">
    <property type="entry name" value="BNAA09G04570D PROTEIN"/>
    <property type="match status" value="1"/>
</dbReference>
<keyword evidence="2" id="KW-1133">Transmembrane helix</keyword>
<proteinExistence type="predicted"/>
<dbReference type="PANTHER" id="PTHR31170">
    <property type="entry name" value="BNAC04G53230D PROTEIN"/>
    <property type="match status" value="1"/>
</dbReference>
<keyword evidence="4" id="KW-1185">Reference proteome</keyword>
<dbReference type="AlphaFoldDB" id="A0A9Q0CEP1"/>
<feature type="compositionally biased region" description="Basic and acidic residues" evidence="1">
    <location>
        <begin position="21"/>
        <end position="32"/>
    </location>
</feature>
<dbReference type="InterPro" id="IPR004158">
    <property type="entry name" value="DUF247_pln"/>
</dbReference>
<protein>
    <submittedName>
        <fullName evidence="3">Uncharacterized protein</fullName>
    </submittedName>
</protein>